<dbReference type="AlphaFoldDB" id="A0A2J6R4L1"/>
<evidence type="ECO:0000313" key="2">
    <source>
        <dbReference type="Proteomes" id="UP000235786"/>
    </source>
</evidence>
<proteinExistence type="predicted"/>
<feature type="non-terminal residue" evidence="1">
    <location>
        <position position="1"/>
    </location>
</feature>
<dbReference type="OrthoDB" id="5979581at2759"/>
<reference evidence="1 2" key="1">
    <citation type="submission" date="2016-04" db="EMBL/GenBank/DDBJ databases">
        <title>A degradative enzymes factory behind the ericoid mycorrhizal symbiosis.</title>
        <authorList>
            <consortium name="DOE Joint Genome Institute"/>
            <person name="Martino E."/>
            <person name="Morin E."/>
            <person name="Grelet G."/>
            <person name="Kuo A."/>
            <person name="Kohler A."/>
            <person name="Daghino S."/>
            <person name="Barry K."/>
            <person name="Choi C."/>
            <person name="Cichocki N."/>
            <person name="Clum A."/>
            <person name="Copeland A."/>
            <person name="Hainaut M."/>
            <person name="Haridas S."/>
            <person name="Labutti K."/>
            <person name="Lindquist E."/>
            <person name="Lipzen A."/>
            <person name="Khouja H.-R."/>
            <person name="Murat C."/>
            <person name="Ohm R."/>
            <person name="Olson A."/>
            <person name="Spatafora J."/>
            <person name="Veneault-Fourrey C."/>
            <person name="Henrissat B."/>
            <person name="Grigoriev I."/>
            <person name="Martin F."/>
            <person name="Perotto S."/>
        </authorList>
    </citation>
    <scope>NUCLEOTIDE SEQUENCE [LARGE SCALE GENOMIC DNA]</scope>
    <source>
        <strain evidence="1 2">F</strain>
    </source>
</reference>
<dbReference type="STRING" id="1149755.A0A2J6R4L1"/>
<gene>
    <name evidence="1" type="ORF">L207DRAFT_639533</name>
</gene>
<sequence>WKLFCLCARRERHLNCHVRSTSPNSTFTYLFTARKSNSQAGKVIIKTAPQRRLENERDVLKHFRNCPYIRQVLDETKNPPSLILQHLDDNLLHASSVKTLESSDGDSRLTFGHLARRL</sequence>
<dbReference type="EMBL" id="KZ613956">
    <property type="protein sequence ID" value="PMD33419.1"/>
    <property type="molecule type" value="Genomic_DNA"/>
</dbReference>
<organism evidence="1 2">
    <name type="scientific">Hyaloscypha variabilis (strain UAMH 11265 / GT02V1 / F)</name>
    <name type="common">Meliniomyces variabilis</name>
    <dbReference type="NCBI Taxonomy" id="1149755"/>
    <lineage>
        <taxon>Eukaryota</taxon>
        <taxon>Fungi</taxon>
        <taxon>Dikarya</taxon>
        <taxon>Ascomycota</taxon>
        <taxon>Pezizomycotina</taxon>
        <taxon>Leotiomycetes</taxon>
        <taxon>Helotiales</taxon>
        <taxon>Hyaloscyphaceae</taxon>
        <taxon>Hyaloscypha</taxon>
        <taxon>Hyaloscypha variabilis</taxon>
    </lineage>
</organism>
<accession>A0A2J6R4L1</accession>
<name>A0A2J6R4L1_HYAVF</name>
<evidence type="ECO:0008006" key="3">
    <source>
        <dbReference type="Google" id="ProtNLM"/>
    </source>
</evidence>
<evidence type="ECO:0000313" key="1">
    <source>
        <dbReference type="EMBL" id="PMD33419.1"/>
    </source>
</evidence>
<keyword evidence="2" id="KW-1185">Reference proteome</keyword>
<dbReference type="Proteomes" id="UP000235786">
    <property type="component" value="Unassembled WGS sequence"/>
</dbReference>
<protein>
    <recommendedName>
        <fullName evidence="3">Protein kinase domain-containing protein</fullName>
    </recommendedName>
</protein>